<sequence>MRRVLGPLVPLLLLVGLLATPVAAFADDGGDLGATIVLAADADAEPQGPTPAPRTQEENPARTLAGYEDRETQFTWGAAWILLVAGAFGVTLLGGLYYLLVERPSRQSAGRR</sequence>
<evidence type="ECO:0000256" key="1">
    <source>
        <dbReference type="SAM" id="MobiDB-lite"/>
    </source>
</evidence>
<reference evidence="4" key="2">
    <citation type="submission" date="2020-09" db="EMBL/GenBank/DDBJ databases">
        <authorList>
            <person name="Sun Q."/>
            <person name="Zhou Y."/>
        </authorList>
    </citation>
    <scope>NUCLEOTIDE SEQUENCE</scope>
    <source>
        <strain evidence="4">CGMCC 1.14988</strain>
    </source>
</reference>
<proteinExistence type="predicted"/>
<keyword evidence="5" id="KW-1185">Reference proteome</keyword>
<feature type="chain" id="PRO_5035275369" description="Cobalt/nickel transport protein" evidence="3">
    <location>
        <begin position="27"/>
        <end position="112"/>
    </location>
</feature>
<evidence type="ECO:0000313" key="5">
    <source>
        <dbReference type="Proteomes" id="UP000650511"/>
    </source>
</evidence>
<dbReference type="AlphaFoldDB" id="A0A8J3AGF3"/>
<evidence type="ECO:0000256" key="3">
    <source>
        <dbReference type="SAM" id="SignalP"/>
    </source>
</evidence>
<keyword evidence="2" id="KW-1133">Transmembrane helix</keyword>
<feature type="signal peptide" evidence="3">
    <location>
        <begin position="1"/>
        <end position="26"/>
    </location>
</feature>
<reference evidence="4" key="1">
    <citation type="journal article" date="2014" name="Int. J. Syst. Evol. Microbiol.">
        <title>Complete genome sequence of Corynebacterium casei LMG S-19264T (=DSM 44701T), isolated from a smear-ripened cheese.</title>
        <authorList>
            <consortium name="US DOE Joint Genome Institute (JGI-PGF)"/>
            <person name="Walter F."/>
            <person name="Albersmeier A."/>
            <person name="Kalinowski J."/>
            <person name="Ruckert C."/>
        </authorList>
    </citation>
    <scope>NUCLEOTIDE SEQUENCE</scope>
    <source>
        <strain evidence="4">CGMCC 1.14988</strain>
    </source>
</reference>
<feature type="transmembrane region" description="Helical" evidence="2">
    <location>
        <begin position="78"/>
        <end position="101"/>
    </location>
</feature>
<organism evidence="4 5">
    <name type="scientific">Egicoccus halophilus</name>
    <dbReference type="NCBI Taxonomy" id="1670830"/>
    <lineage>
        <taxon>Bacteria</taxon>
        <taxon>Bacillati</taxon>
        <taxon>Actinomycetota</taxon>
        <taxon>Nitriliruptoria</taxon>
        <taxon>Egicoccales</taxon>
        <taxon>Egicoccaceae</taxon>
        <taxon>Egicoccus</taxon>
    </lineage>
</organism>
<dbReference type="Proteomes" id="UP000650511">
    <property type="component" value="Unassembled WGS sequence"/>
</dbReference>
<evidence type="ECO:0000313" key="4">
    <source>
        <dbReference type="EMBL" id="GGI07748.1"/>
    </source>
</evidence>
<dbReference type="EMBL" id="BMHA01000009">
    <property type="protein sequence ID" value="GGI07748.1"/>
    <property type="molecule type" value="Genomic_DNA"/>
</dbReference>
<evidence type="ECO:0000256" key="2">
    <source>
        <dbReference type="SAM" id="Phobius"/>
    </source>
</evidence>
<feature type="region of interest" description="Disordered" evidence="1">
    <location>
        <begin position="43"/>
        <end position="62"/>
    </location>
</feature>
<keyword evidence="2" id="KW-0812">Transmembrane</keyword>
<accession>A0A8J3AGF3</accession>
<protein>
    <recommendedName>
        <fullName evidence="6">Cobalt/nickel transport protein</fullName>
    </recommendedName>
</protein>
<comment type="caution">
    <text evidence="4">The sequence shown here is derived from an EMBL/GenBank/DDBJ whole genome shotgun (WGS) entry which is preliminary data.</text>
</comment>
<dbReference type="RefSeq" id="WP_130651082.1">
    <property type="nucleotide sequence ID" value="NZ_BMHA01000009.1"/>
</dbReference>
<keyword evidence="3" id="KW-0732">Signal</keyword>
<gene>
    <name evidence="4" type="ORF">GCM10011354_25640</name>
</gene>
<keyword evidence="2" id="KW-0472">Membrane</keyword>
<evidence type="ECO:0008006" key="6">
    <source>
        <dbReference type="Google" id="ProtNLM"/>
    </source>
</evidence>
<name>A0A8J3AGF3_9ACTN</name>